<dbReference type="RefSeq" id="WP_314015940.1">
    <property type="nucleotide sequence ID" value="NZ_JAVTTP010000001.1"/>
</dbReference>
<evidence type="ECO:0000313" key="4">
    <source>
        <dbReference type="Proteomes" id="UP001250656"/>
    </source>
</evidence>
<protein>
    <submittedName>
        <fullName evidence="3">Fasciclin domain-containing protein</fullName>
    </submittedName>
</protein>
<dbReference type="SMART" id="SM00554">
    <property type="entry name" value="FAS1"/>
    <property type="match status" value="1"/>
</dbReference>
<gene>
    <name evidence="3" type="ORF">RQM65_13940</name>
</gene>
<keyword evidence="4" id="KW-1185">Reference proteome</keyword>
<dbReference type="InterPro" id="IPR036378">
    <property type="entry name" value="FAS1_dom_sf"/>
</dbReference>
<dbReference type="EMBL" id="JAVTTP010000001">
    <property type="protein sequence ID" value="MDT7829771.1"/>
    <property type="molecule type" value="Genomic_DNA"/>
</dbReference>
<reference evidence="3 4" key="1">
    <citation type="submission" date="2023-09" db="EMBL/GenBank/DDBJ databases">
        <title>Novel taxa isolated from Blanes Bay.</title>
        <authorList>
            <person name="Rey-Velasco X."/>
            <person name="Lucena T."/>
        </authorList>
    </citation>
    <scope>NUCLEOTIDE SEQUENCE [LARGE SCALE GENOMIC DNA]</scope>
    <source>
        <strain evidence="3 4">S334</strain>
    </source>
</reference>
<feature type="domain" description="FAS1" evidence="2">
    <location>
        <begin position="40"/>
        <end position="173"/>
    </location>
</feature>
<dbReference type="Pfam" id="PF02469">
    <property type="entry name" value="Fasciclin"/>
    <property type="match status" value="1"/>
</dbReference>
<dbReference type="Gene3D" id="2.30.180.10">
    <property type="entry name" value="FAS1 domain"/>
    <property type="match status" value="1"/>
</dbReference>
<name>A0ABU3L8Y4_9FLAO</name>
<dbReference type="InterPro" id="IPR050904">
    <property type="entry name" value="Adhesion/Biosynth-related"/>
</dbReference>
<evidence type="ECO:0000256" key="1">
    <source>
        <dbReference type="SAM" id="SignalP"/>
    </source>
</evidence>
<dbReference type="PANTHER" id="PTHR10900">
    <property type="entry name" value="PERIOSTIN-RELATED"/>
    <property type="match status" value="1"/>
</dbReference>
<comment type="caution">
    <text evidence="3">The sequence shown here is derived from an EMBL/GenBank/DDBJ whole genome shotgun (WGS) entry which is preliminary data.</text>
</comment>
<dbReference type="PANTHER" id="PTHR10900:SF77">
    <property type="entry name" value="FI19380P1"/>
    <property type="match status" value="1"/>
</dbReference>
<accession>A0ABU3L8Y4</accession>
<evidence type="ECO:0000259" key="2">
    <source>
        <dbReference type="PROSITE" id="PS50213"/>
    </source>
</evidence>
<dbReference type="InterPro" id="IPR000782">
    <property type="entry name" value="FAS1_domain"/>
</dbReference>
<evidence type="ECO:0000313" key="3">
    <source>
        <dbReference type="EMBL" id="MDT7829771.1"/>
    </source>
</evidence>
<dbReference type="PROSITE" id="PS50213">
    <property type="entry name" value="FAS1"/>
    <property type="match status" value="1"/>
</dbReference>
<proteinExistence type="predicted"/>
<sequence length="183" mass="20776">MKKRIQNLVTLSLTLLFFNFATNAQWSGQKVFENIDDTKNYTTLELASMDPNLSTFVNLVNLSGLTPSMLMTDEHTVFIPTNDAFRDISIERFSELTNPGNKTELMEFVKYHIMPTKNMKVDFKDDQVMTGPSPDEITVTRDTYDNVFIGGAKIIRSDIEASNGIIHIVNDIIVPNRSIFMID</sequence>
<dbReference type="Proteomes" id="UP001250656">
    <property type="component" value="Unassembled WGS sequence"/>
</dbReference>
<feature type="signal peptide" evidence="1">
    <location>
        <begin position="1"/>
        <end position="24"/>
    </location>
</feature>
<organism evidence="3 4">
    <name type="scientific">Pricia mediterranea</name>
    <dbReference type="NCBI Taxonomy" id="3076079"/>
    <lineage>
        <taxon>Bacteria</taxon>
        <taxon>Pseudomonadati</taxon>
        <taxon>Bacteroidota</taxon>
        <taxon>Flavobacteriia</taxon>
        <taxon>Flavobacteriales</taxon>
        <taxon>Flavobacteriaceae</taxon>
        <taxon>Pricia</taxon>
    </lineage>
</organism>
<keyword evidence="1" id="KW-0732">Signal</keyword>
<dbReference type="SUPFAM" id="SSF82153">
    <property type="entry name" value="FAS1 domain"/>
    <property type="match status" value="1"/>
</dbReference>
<feature type="chain" id="PRO_5045688605" evidence="1">
    <location>
        <begin position="25"/>
        <end position="183"/>
    </location>
</feature>